<evidence type="ECO:0000256" key="1">
    <source>
        <dbReference type="SAM" id="MobiDB-lite"/>
    </source>
</evidence>
<sequence length="184" mass="20696">MEEKGLGGHDRLYAAVCELLSGIDDIGKLKRHGDHHAGEQASRLKEAVMLRKQVEELEAKVSMLERRLMEMLCISEDRHDRTKRELAHLREKADVADRRIENLEAAVSRYQSRIAVAEAEKEKAEERARRASIKRETTSTPRRSPIGAPYRPMAPGSTSMSFVPSPGASLADLEVCEKALFFLN</sequence>
<evidence type="ECO:0000313" key="3">
    <source>
        <dbReference type="Proteomes" id="UP001634007"/>
    </source>
</evidence>
<comment type="caution">
    <text evidence="2">The sequence shown here is derived from an EMBL/GenBank/DDBJ whole genome shotgun (WGS) entry which is preliminary data.</text>
</comment>
<proteinExistence type="predicted"/>
<dbReference type="AlphaFoldDB" id="A0ABD3KCF8"/>
<dbReference type="EMBL" id="JBJKBG010000006">
    <property type="protein sequence ID" value="KAL3736374.1"/>
    <property type="molecule type" value="Genomic_DNA"/>
</dbReference>
<keyword evidence="3" id="KW-1185">Reference proteome</keyword>
<gene>
    <name evidence="2" type="ORF">ACJRO7_025345</name>
</gene>
<accession>A0ABD3KCF8</accession>
<reference evidence="2 3" key="1">
    <citation type="submission" date="2024-11" db="EMBL/GenBank/DDBJ databases">
        <title>Chromosome-level genome assembly of Eucalyptus globulus Labill. provides insights into its genome evolution.</title>
        <authorList>
            <person name="Li X."/>
        </authorList>
    </citation>
    <scope>NUCLEOTIDE SEQUENCE [LARGE SCALE GENOMIC DNA]</scope>
    <source>
        <strain evidence="2">CL2024</strain>
        <tissue evidence="2">Fresh tender leaves</tissue>
    </source>
</reference>
<protein>
    <submittedName>
        <fullName evidence="2">Uncharacterized protein</fullName>
    </submittedName>
</protein>
<dbReference type="Proteomes" id="UP001634007">
    <property type="component" value="Unassembled WGS sequence"/>
</dbReference>
<feature type="region of interest" description="Disordered" evidence="1">
    <location>
        <begin position="121"/>
        <end position="152"/>
    </location>
</feature>
<feature type="compositionally biased region" description="Basic and acidic residues" evidence="1">
    <location>
        <begin position="121"/>
        <end position="137"/>
    </location>
</feature>
<organism evidence="2 3">
    <name type="scientific">Eucalyptus globulus</name>
    <name type="common">Tasmanian blue gum</name>
    <dbReference type="NCBI Taxonomy" id="34317"/>
    <lineage>
        <taxon>Eukaryota</taxon>
        <taxon>Viridiplantae</taxon>
        <taxon>Streptophyta</taxon>
        <taxon>Embryophyta</taxon>
        <taxon>Tracheophyta</taxon>
        <taxon>Spermatophyta</taxon>
        <taxon>Magnoliopsida</taxon>
        <taxon>eudicotyledons</taxon>
        <taxon>Gunneridae</taxon>
        <taxon>Pentapetalae</taxon>
        <taxon>rosids</taxon>
        <taxon>malvids</taxon>
        <taxon>Myrtales</taxon>
        <taxon>Myrtaceae</taxon>
        <taxon>Myrtoideae</taxon>
        <taxon>Eucalypteae</taxon>
        <taxon>Eucalyptus</taxon>
    </lineage>
</organism>
<evidence type="ECO:0000313" key="2">
    <source>
        <dbReference type="EMBL" id="KAL3736374.1"/>
    </source>
</evidence>
<name>A0ABD3KCF8_EUCGL</name>